<organism evidence="2">
    <name type="scientific">Laccaria bicolor (strain S238N-H82 / ATCC MYA-4686)</name>
    <name type="common">Bicoloured deceiver</name>
    <name type="synonym">Laccaria laccata var. bicolor</name>
    <dbReference type="NCBI Taxonomy" id="486041"/>
    <lineage>
        <taxon>Eukaryota</taxon>
        <taxon>Fungi</taxon>
        <taxon>Dikarya</taxon>
        <taxon>Basidiomycota</taxon>
        <taxon>Agaricomycotina</taxon>
        <taxon>Agaricomycetes</taxon>
        <taxon>Agaricomycetidae</taxon>
        <taxon>Agaricales</taxon>
        <taxon>Agaricineae</taxon>
        <taxon>Hydnangiaceae</taxon>
        <taxon>Laccaria</taxon>
    </lineage>
</organism>
<dbReference type="RefSeq" id="XP_001876878.1">
    <property type="nucleotide sequence ID" value="XM_001876843.1"/>
</dbReference>
<dbReference type="InParanoid" id="B0CZF5"/>
<name>B0CZF5_LACBS</name>
<protein>
    <submittedName>
        <fullName evidence="1">Predicted protein</fullName>
    </submittedName>
</protein>
<gene>
    <name evidence="1" type="ORF">LACBIDRAFT_323199</name>
</gene>
<dbReference type="EMBL" id="DS547094">
    <property type="protein sequence ID" value="EDR12614.1"/>
    <property type="molecule type" value="Genomic_DNA"/>
</dbReference>
<proteinExistence type="predicted"/>
<accession>B0CZF5</accession>
<reference evidence="1 2" key="1">
    <citation type="journal article" date="2008" name="Nature">
        <title>The genome of Laccaria bicolor provides insights into mycorrhizal symbiosis.</title>
        <authorList>
            <person name="Martin F."/>
            <person name="Aerts A."/>
            <person name="Ahren D."/>
            <person name="Brun A."/>
            <person name="Danchin E.G.J."/>
            <person name="Duchaussoy F."/>
            <person name="Gibon J."/>
            <person name="Kohler A."/>
            <person name="Lindquist E."/>
            <person name="Pereda V."/>
            <person name="Salamov A."/>
            <person name="Shapiro H.J."/>
            <person name="Wuyts J."/>
            <person name="Blaudez D."/>
            <person name="Buee M."/>
            <person name="Brokstein P."/>
            <person name="Canbaeck B."/>
            <person name="Cohen D."/>
            <person name="Courty P.E."/>
            <person name="Coutinho P.M."/>
            <person name="Delaruelle C."/>
            <person name="Detter J.C."/>
            <person name="Deveau A."/>
            <person name="DiFazio S."/>
            <person name="Duplessis S."/>
            <person name="Fraissinet-Tachet L."/>
            <person name="Lucic E."/>
            <person name="Frey-Klett P."/>
            <person name="Fourrey C."/>
            <person name="Feussner I."/>
            <person name="Gay G."/>
            <person name="Grimwood J."/>
            <person name="Hoegger P.J."/>
            <person name="Jain P."/>
            <person name="Kilaru S."/>
            <person name="Labbe J."/>
            <person name="Lin Y.C."/>
            <person name="Legue V."/>
            <person name="Le Tacon F."/>
            <person name="Marmeisse R."/>
            <person name="Melayah D."/>
            <person name="Montanini B."/>
            <person name="Muratet M."/>
            <person name="Nehls U."/>
            <person name="Niculita-Hirzel H."/>
            <person name="Oudot-Le Secq M.P."/>
            <person name="Peter M."/>
            <person name="Quesneville H."/>
            <person name="Rajashekar B."/>
            <person name="Reich M."/>
            <person name="Rouhier N."/>
            <person name="Schmutz J."/>
            <person name="Yin T."/>
            <person name="Chalot M."/>
            <person name="Henrissat B."/>
            <person name="Kuees U."/>
            <person name="Lucas S."/>
            <person name="Van de Peer Y."/>
            <person name="Podila G.K."/>
            <person name="Polle A."/>
            <person name="Pukkila P.J."/>
            <person name="Richardson P.M."/>
            <person name="Rouze P."/>
            <person name="Sanders I.R."/>
            <person name="Stajich J.E."/>
            <person name="Tunlid A."/>
            <person name="Tuskan G."/>
            <person name="Grigoriev I.V."/>
        </authorList>
    </citation>
    <scope>NUCLEOTIDE SEQUENCE [LARGE SCALE GENOMIC DNA]</scope>
    <source>
        <strain evidence="2">S238N-H82 / ATCC MYA-4686</strain>
    </source>
</reference>
<dbReference type="Proteomes" id="UP000001194">
    <property type="component" value="Unassembled WGS sequence"/>
</dbReference>
<evidence type="ECO:0000313" key="1">
    <source>
        <dbReference type="EMBL" id="EDR12614.1"/>
    </source>
</evidence>
<keyword evidence="2" id="KW-1185">Reference proteome</keyword>
<evidence type="ECO:0000313" key="2">
    <source>
        <dbReference type="Proteomes" id="UP000001194"/>
    </source>
</evidence>
<dbReference type="KEGG" id="lbc:LACBIDRAFT_323199"/>
<sequence>MEYTQFIFWRREADFRVPRHKVEGTRNPSGFSMSLILGDLRPSPQDLGDDSAPRIDYTLPDDKNMEIGQMFLSPSINIHGRKGLATGDIDYVNRLNRGPCYLYGCSTHIRRRSSHE</sequence>
<dbReference type="GeneID" id="6072267"/>
<dbReference type="HOGENOM" id="CLU_2097281_0_0_1"/>
<dbReference type="AlphaFoldDB" id="B0CZF5"/>